<dbReference type="Proteomes" id="UP000830729">
    <property type="component" value="Chromosome"/>
</dbReference>
<feature type="transmembrane region" description="Helical" evidence="1">
    <location>
        <begin position="88"/>
        <end position="107"/>
    </location>
</feature>
<dbReference type="RefSeq" id="WP_248649234.1">
    <property type="nucleotide sequence ID" value="NZ_CP096659.1"/>
</dbReference>
<feature type="transmembrane region" description="Helical" evidence="1">
    <location>
        <begin position="12"/>
        <end position="33"/>
    </location>
</feature>
<dbReference type="AlphaFoldDB" id="A0A8U0HQL4"/>
<keyword evidence="3" id="KW-1185">Reference proteome</keyword>
<keyword evidence="1" id="KW-1133">Transmembrane helix</keyword>
<dbReference type="GeneID" id="72185839"/>
<dbReference type="InterPro" id="IPR058336">
    <property type="entry name" value="VP3-like_halobact-type"/>
</dbReference>
<dbReference type="KEGG" id="halx:M0R89_11530"/>
<evidence type="ECO:0000313" key="3">
    <source>
        <dbReference type="Proteomes" id="UP000830729"/>
    </source>
</evidence>
<proteinExistence type="predicted"/>
<evidence type="ECO:0000313" key="2">
    <source>
        <dbReference type="EMBL" id="UPV73178.1"/>
    </source>
</evidence>
<dbReference type="Pfam" id="PF26064">
    <property type="entry name" value="DUF8023"/>
    <property type="match status" value="1"/>
</dbReference>
<gene>
    <name evidence="2" type="ORF">M0R89_11530</name>
</gene>
<feature type="transmembrane region" description="Helical" evidence="1">
    <location>
        <begin position="113"/>
        <end position="132"/>
    </location>
</feature>
<sequence length="135" mass="13938">MANNQIYDAFQAALIPAFVVGVLSVPGFLFGGFEFNGIQLALDSTLTVGGVTATYGTVIAIVSYLLVGAANDAWSSVTDATTDDVERLVVGGELVVLALVPLLPSVGDIVTTTTWGGLLYAAVGLAAVYYVAYTR</sequence>
<dbReference type="EMBL" id="CP096659">
    <property type="protein sequence ID" value="UPV73178.1"/>
    <property type="molecule type" value="Genomic_DNA"/>
</dbReference>
<feature type="transmembrane region" description="Helical" evidence="1">
    <location>
        <begin position="45"/>
        <end position="67"/>
    </location>
</feature>
<keyword evidence="1" id="KW-0472">Membrane</keyword>
<name>A0A8U0HQL4_9EURY</name>
<organism evidence="2 3">
    <name type="scientific">Halorussus limi</name>
    <dbReference type="NCBI Taxonomy" id="2938695"/>
    <lineage>
        <taxon>Archaea</taxon>
        <taxon>Methanobacteriati</taxon>
        <taxon>Methanobacteriota</taxon>
        <taxon>Stenosarchaea group</taxon>
        <taxon>Halobacteria</taxon>
        <taxon>Halobacteriales</taxon>
        <taxon>Haladaptataceae</taxon>
        <taxon>Halorussus</taxon>
    </lineage>
</organism>
<accession>A0A8U0HQL4</accession>
<reference evidence="2 3" key="1">
    <citation type="submission" date="2022-04" db="EMBL/GenBank/DDBJ databases">
        <title>Diverse halophilic archaea isolated from saline environments.</title>
        <authorList>
            <person name="Cui H.-L."/>
        </authorList>
    </citation>
    <scope>NUCLEOTIDE SEQUENCE [LARGE SCALE GENOMIC DNA]</scope>
    <source>
        <strain evidence="2 3">XZYJT49</strain>
    </source>
</reference>
<protein>
    <submittedName>
        <fullName evidence="2">Uncharacterized protein</fullName>
    </submittedName>
</protein>
<evidence type="ECO:0000256" key="1">
    <source>
        <dbReference type="SAM" id="Phobius"/>
    </source>
</evidence>
<keyword evidence="1" id="KW-0812">Transmembrane</keyword>